<accession>A0A7D9CZG3</accession>
<keyword evidence="2" id="KW-1185">Reference proteome</keyword>
<dbReference type="Proteomes" id="UP000478008">
    <property type="component" value="Unassembled WGS sequence"/>
</dbReference>
<name>A0A7D9CZG3_DEKBR</name>
<reference evidence="1 2" key="1">
    <citation type="submission" date="2019-07" db="EMBL/GenBank/DDBJ databases">
        <authorList>
            <person name="Friedrich A."/>
            <person name="Schacherer J."/>
        </authorList>
    </citation>
    <scope>NUCLEOTIDE SEQUENCE [LARGE SCALE GENOMIC DNA]</scope>
</reference>
<proteinExistence type="predicted"/>
<gene>
    <name evidence="1" type="ORF">DEBR0S4_15588G</name>
</gene>
<evidence type="ECO:0000313" key="1">
    <source>
        <dbReference type="EMBL" id="VUG19311.1"/>
    </source>
</evidence>
<dbReference type="AlphaFoldDB" id="A0A7D9CZG3"/>
<dbReference type="EMBL" id="CABFWN010000004">
    <property type="protein sequence ID" value="VUG19311.1"/>
    <property type="molecule type" value="Genomic_DNA"/>
</dbReference>
<evidence type="ECO:0000313" key="2">
    <source>
        <dbReference type="Proteomes" id="UP000478008"/>
    </source>
</evidence>
<protein>
    <submittedName>
        <fullName evidence="1">DEBR0S4_15588g1_1</fullName>
    </submittedName>
</protein>
<sequence>MVTTLDYIPFLDTIAEEDDDLGNILKTVKLKIDQELSKTDTEKLHPLVSRQFPQKKWKHPLRIPSEIEVPSKFKLSQRYTSIKGDSKYSQEEKLKLLTGYTLMRSRCLDIVNRNLPLVQNEWIVNNESWTQLEKSLDDEINTKRKRMQYTTSERKRRCLDFKPVNDFLQNRWNEKVDELISVGVLLSEKELEEAELGDKNDSQV</sequence>
<organism evidence="1 2">
    <name type="scientific">Dekkera bruxellensis</name>
    <name type="common">Brettanomyces custersii</name>
    <dbReference type="NCBI Taxonomy" id="5007"/>
    <lineage>
        <taxon>Eukaryota</taxon>
        <taxon>Fungi</taxon>
        <taxon>Dikarya</taxon>
        <taxon>Ascomycota</taxon>
        <taxon>Saccharomycotina</taxon>
        <taxon>Pichiomycetes</taxon>
        <taxon>Pichiales</taxon>
        <taxon>Pichiaceae</taxon>
        <taxon>Brettanomyces</taxon>
    </lineage>
</organism>